<evidence type="ECO:0000313" key="3">
    <source>
        <dbReference type="Proteomes" id="UP000252519"/>
    </source>
</evidence>
<dbReference type="Proteomes" id="UP000252519">
    <property type="component" value="Unassembled WGS sequence"/>
</dbReference>
<proteinExistence type="predicted"/>
<dbReference type="Pfam" id="PF00188">
    <property type="entry name" value="CAP"/>
    <property type="match status" value="1"/>
</dbReference>
<dbReference type="OrthoDB" id="5849517at2759"/>
<dbReference type="SUPFAM" id="SSF55797">
    <property type="entry name" value="PR-1-like"/>
    <property type="match status" value="1"/>
</dbReference>
<dbReference type="InterPro" id="IPR035940">
    <property type="entry name" value="CAP_sf"/>
</dbReference>
<organism evidence="2 3">
    <name type="scientific">Ancylostoma caninum</name>
    <name type="common">Dog hookworm</name>
    <dbReference type="NCBI Taxonomy" id="29170"/>
    <lineage>
        <taxon>Eukaryota</taxon>
        <taxon>Metazoa</taxon>
        <taxon>Ecdysozoa</taxon>
        <taxon>Nematoda</taxon>
        <taxon>Chromadorea</taxon>
        <taxon>Rhabditida</taxon>
        <taxon>Rhabditina</taxon>
        <taxon>Rhabditomorpha</taxon>
        <taxon>Strongyloidea</taxon>
        <taxon>Ancylostomatidae</taxon>
        <taxon>Ancylostomatinae</taxon>
        <taxon>Ancylostoma</taxon>
    </lineage>
</organism>
<accession>A0A368GL98</accession>
<evidence type="ECO:0000259" key="1">
    <source>
        <dbReference type="Pfam" id="PF00188"/>
    </source>
</evidence>
<reference evidence="2 3" key="1">
    <citation type="submission" date="2014-10" db="EMBL/GenBank/DDBJ databases">
        <title>Draft genome of the hookworm Ancylostoma caninum.</title>
        <authorList>
            <person name="Mitreva M."/>
        </authorList>
    </citation>
    <scope>NUCLEOTIDE SEQUENCE [LARGE SCALE GENOMIC DNA]</scope>
    <source>
        <strain evidence="2 3">Baltimore</strain>
    </source>
</reference>
<dbReference type="AlphaFoldDB" id="A0A368GL98"/>
<protein>
    <recommendedName>
        <fullName evidence="1">SCP domain-containing protein</fullName>
    </recommendedName>
</protein>
<comment type="caution">
    <text evidence="2">The sequence shown here is derived from an EMBL/GenBank/DDBJ whole genome shotgun (WGS) entry which is preliminary data.</text>
</comment>
<dbReference type="Gene3D" id="3.40.33.10">
    <property type="entry name" value="CAP"/>
    <property type="match status" value="1"/>
</dbReference>
<evidence type="ECO:0000313" key="2">
    <source>
        <dbReference type="EMBL" id="RCN44029.1"/>
    </source>
</evidence>
<feature type="non-terminal residue" evidence="2">
    <location>
        <position position="1"/>
    </location>
</feature>
<dbReference type="EMBL" id="JOJR01000140">
    <property type="protein sequence ID" value="RCN44029.1"/>
    <property type="molecule type" value="Genomic_DNA"/>
</dbReference>
<sequence>ATGSPQNFKAFSAFEDSRKNALQKAIAEWWKPLETIGIKDNRYRSSMAGTELENYVNMAYQEANTVGCGVQHCREIGKVLVQCAYNTSVLIHDGDEIYHAGNVPCLYCYTLARTPECSWIEGLCIGRNT</sequence>
<name>A0A368GL98_ANCCA</name>
<feature type="domain" description="SCP" evidence="1">
    <location>
        <begin position="14"/>
        <end position="83"/>
    </location>
</feature>
<dbReference type="InterPro" id="IPR014044">
    <property type="entry name" value="CAP_dom"/>
</dbReference>
<keyword evidence="3" id="KW-1185">Reference proteome</keyword>
<gene>
    <name evidence="2" type="ORF">ANCCAN_09974</name>
</gene>